<dbReference type="HOGENOM" id="CLU_2051010_0_0_1"/>
<feature type="signal peptide" evidence="1">
    <location>
        <begin position="1"/>
        <end position="29"/>
    </location>
</feature>
<protein>
    <submittedName>
        <fullName evidence="2">Uncharacterized protein</fullName>
    </submittedName>
</protein>
<evidence type="ECO:0000313" key="3">
    <source>
        <dbReference type="Proteomes" id="UP000019487"/>
    </source>
</evidence>
<reference evidence="2 3" key="1">
    <citation type="journal article" date="2014" name="Genome Announc.">
        <title>Draft genome sequence of Sclerotinia borealis, a psychrophilic plant pathogenic fungus.</title>
        <authorList>
            <person name="Mardanov A.V."/>
            <person name="Beletsky A.V."/>
            <person name="Kadnikov V.V."/>
            <person name="Ignatov A.N."/>
            <person name="Ravin N.V."/>
        </authorList>
    </citation>
    <scope>NUCLEOTIDE SEQUENCE [LARGE SCALE GENOMIC DNA]</scope>
    <source>
        <strain evidence="3">F-4157</strain>
    </source>
</reference>
<dbReference type="OrthoDB" id="3507402at2759"/>
<organism evidence="2 3">
    <name type="scientific">Sclerotinia borealis (strain F-4128)</name>
    <dbReference type="NCBI Taxonomy" id="1432307"/>
    <lineage>
        <taxon>Eukaryota</taxon>
        <taxon>Fungi</taxon>
        <taxon>Dikarya</taxon>
        <taxon>Ascomycota</taxon>
        <taxon>Pezizomycotina</taxon>
        <taxon>Leotiomycetes</taxon>
        <taxon>Helotiales</taxon>
        <taxon>Sclerotiniaceae</taxon>
        <taxon>Sclerotinia</taxon>
    </lineage>
</organism>
<evidence type="ECO:0000256" key="1">
    <source>
        <dbReference type="SAM" id="SignalP"/>
    </source>
</evidence>
<keyword evidence="3" id="KW-1185">Reference proteome</keyword>
<sequence>MIFFNPSSIMRNMIAFLSILVLTVFVTTATPISEDEGSTILPRAVLCKLAAGGWCTLSVANTPGRIKNKQGTDYIWLWDSQCNPIGGGWVGLNIDLASQLRYKIIGIRAHDSNLKNMPDF</sequence>
<proteinExistence type="predicted"/>
<dbReference type="AlphaFoldDB" id="W9C5N9"/>
<accession>W9C5N9</accession>
<dbReference type="EMBL" id="AYSA01000528">
    <property type="protein sequence ID" value="ESZ91196.1"/>
    <property type="molecule type" value="Genomic_DNA"/>
</dbReference>
<comment type="caution">
    <text evidence="2">The sequence shown here is derived from an EMBL/GenBank/DDBJ whole genome shotgun (WGS) entry which is preliminary data.</text>
</comment>
<feature type="chain" id="PRO_5004921624" evidence="1">
    <location>
        <begin position="30"/>
        <end position="120"/>
    </location>
</feature>
<name>W9C5N9_SCLBF</name>
<keyword evidence="1" id="KW-0732">Signal</keyword>
<gene>
    <name evidence="2" type="ORF">SBOR_8424</name>
</gene>
<evidence type="ECO:0000313" key="2">
    <source>
        <dbReference type="EMBL" id="ESZ91196.1"/>
    </source>
</evidence>
<dbReference type="Proteomes" id="UP000019487">
    <property type="component" value="Unassembled WGS sequence"/>
</dbReference>